<evidence type="ECO:0008006" key="7">
    <source>
        <dbReference type="Google" id="ProtNLM"/>
    </source>
</evidence>
<dbReference type="PANTHER" id="PTHR10353">
    <property type="entry name" value="GLYCOSYL HYDROLASE"/>
    <property type="match status" value="1"/>
</dbReference>
<gene>
    <name evidence="5" type="ORF">ABR75_06485</name>
</gene>
<dbReference type="PRINTS" id="PR00131">
    <property type="entry name" value="GLHYDRLASE1"/>
</dbReference>
<dbReference type="Proteomes" id="UP000051017">
    <property type="component" value="Unassembled WGS sequence"/>
</dbReference>
<evidence type="ECO:0000256" key="3">
    <source>
        <dbReference type="ARBA" id="ARBA00023295"/>
    </source>
</evidence>
<dbReference type="SUPFAM" id="SSF51445">
    <property type="entry name" value="(Trans)glycosidases"/>
    <property type="match status" value="1"/>
</dbReference>
<keyword evidence="3" id="KW-0326">Glycosidase</keyword>
<reference evidence="5 6" key="1">
    <citation type="submission" date="2015-10" db="EMBL/GenBank/DDBJ databases">
        <title>Metagenome-Assembled Genomes uncover a global brackish microbiome.</title>
        <authorList>
            <person name="Hugerth L.W."/>
            <person name="Larsson J."/>
            <person name="Alneberg J."/>
            <person name="Lindh M.V."/>
            <person name="Legrand C."/>
            <person name="Pinhassi J."/>
            <person name="Andersson A.F."/>
        </authorList>
    </citation>
    <scope>NUCLEOTIDE SEQUENCE [LARGE SCALE GENOMIC DNA]</scope>
    <source>
        <strain evidence="5">BACL6 MAG-120924-bin43</strain>
    </source>
</reference>
<dbReference type="GO" id="GO:0005975">
    <property type="term" value="P:carbohydrate metabolic process"/>
    <property type="evidence" value="ECO:0007669"/>
    <property type="project" value="InterPro"/>
</dbReference>
<dbReference type="EMBL" id="LIBJ01000211">
    <property type="protein sequence ID" value="KRO46943.1"/>
    <property type="molecule type" value="Genomic_DNA"/>
</dbReference>
<dbReference type="PANTHER" id="PTHR10353:SF209">
    <property type="entry name" value="GALACTOLIPID GALACTOSYLTRANSFERASE SFR2, CHLOROPLASTIC"/>
    <property type="match status" value="1"/>
</dbReference>
<dbReference type="Gene3D" id="3.20.20.80">
    <property type="entry name" value="Glycosidases"/>
    <property type="match status" value="1"/>
</dbReference>
<evidence type="ECO:0000256" key="2">
    <source>
        <dbReference type="ARBA" id="ARBA00022801"/>
    </source>
</evidence>
<dbReference type="InterPro" id="IPR017853">
    <property type="entry name" value="GH"/>
</dbReference>
<protein>
    <recommendedName>
        <fullName evidence="7">Beta-glucosidase</fullName>
    </recommendedName>
</protein>
<dbReference type="AlphaFoldDB" id="A0A0R2Q9B8"/>
<evidence type="ECO:0000313" key="5">
    <source>
        <dbReference type="EMBL" id="KRO46943.1"/>
    </source>
</evidence>
<proteinExistence type="inferred from homology"/>
<evidence type="ECO:0000313" key="6">
    <source>
        <dbReference type="Proteomes" id="UP000051017"/>
    </source>
</evidence>
<comment type="caution">
    <text evidence="5">The sequence shown here is derived from an EMBL/GenBank/DDBJ whole genome shotgun (WGS) entry which is preliminary data.</text>
</comment>
<evidence type="ECO:0000256" key="4">
    <source>
        <dbReference type="RuleBase" id="RU003690"/>
    </source>
</evidence>
<sequence>MKRTWPNEFMWGTGASSTQSEGAAPHSDWIEWERTGHAPNSLNGNEFGTRYANDFALLSNLGLTHHRLSLEWARIEPSEGVYDQQAISHYRDMLIAANSAGIQPWVCLHHFTLPKWFADLGGFLVNNNRVTYWTRHVDFMANTFGDLVFGWQPVNETNYYPAAAYLGRGWSPGHNDRDEYRTVSQQMHLATAEAAVRLKQTGKPVASIFGLSTLELLDDSPATNEFATRFYNANWNAGIGLFRDGVLNFADRDPIVRPDLQGSFDLLGFSYYCANGVRNGHIVPYPETNDPSPLGYSIWPDGLGLVLDRLHTELPNTPLLIAEYGVGTGDDSLRTEYLRAGLDITHDAIARGIDIRGLFHWTAVDNYEWLHGFDLQFGIINADRTMKPSAKLLQREAQHPLRTVTS</sequence>
<name>A0A0R2Q9B8_9ACTN</name>
<accession>A0A0R2Q9B8</accession>
<organism evidence="5 6">
    <name type="scientific">Acidimicrobiia bacterium BACL6 MAG-120924-bin43</name>
    <dbReference type="NCBI Taxonomy" id="1655583"/>
    <lineage>
        <taxon>Bacteria</taxon>
        <taxon>Bacillati</taxon>
        <taxon>Actinomycetota</taxon>
        <taxon>Acidimicrobiia</taxon>
        <taxon>acIV cluster</taxon>
    </lineage>
</organism>
<dbReference type="InterPro" id="IPR001360">
    <property type="entry name" value="Glyco_hydro_1"/>
</dbReference>
<dbReference type="Pfam" id="PF00232">
    <property type="entry name" value="Glyco_hydro_1"/>
    <property type="match status" value="1"/>
</dbReference>
<comment type="similarity">
    <text evidence="1 4">Belongs to the glycosyl hydrolase 1 family.</text>
</comment>
<dbReference type="GO" id="GO:0008422">
    <property type="term" value="F:beta-glucosidase activity"/>
    <property type="evidence" value="ECO:0007669"/>
    <property type="project" value="TreeGrafter"/>
</dbReference>
<keyword evidence="2" id="KW-0378">Hydrolase</keyword>
<evidence type="ECO:0000256" key="1">
    <source>
        <dbReference type="ARBA" id="ARBA00010838"/>
    </source>
</evidence>